<keyword evidence="5 9" id="KW-0798">TonB box</keyword>
<keyword evidence="4 8" id="KW-0812">Transmembrane</keyword>
<dbReference type="InterPro" id="IPR000531">
    <property type="entry name" value="Beta-barrel_TonB"/>
</dbReference>
<dbReference type="InterPro" id="IPR023996">
    <property type="entry name" value="TonB-dep_OMP_SusC/RagA"/>
</dbReference>
<evidence type="ECO:0000256" key="1">
    <source>
        <dbReference type="ARBA" id="ARBA00004571"/>
    </source>
</evidence>
<evidence type="ECO:0000256" key="10">
    <source>
        <dbReference type="SAM" id="MobiDB-lite"/>
    </source>
</evidence>
<dbReference type="Pfam" id="PF07715">
    <property type="entry name" value="Plug"/>
    <property type="match status" value="1"/>
</dbReference>
<feature type="region of interest" description="Disordered" evidence="10">
    <location>
        <begin position="149"/>
        <end position="168"/>
    </location>
</feature>
<dbReference type="SUPFAM" id="SSF49464">
    <property type="entry name" value="Carboxypeptidase regulatory domain-like"/>
    <property type="match status" value="1"/>
</dbReference>
<dbReference type="PROSITE" id="PS52016">
    <property type="entry name" value="TONB_DEPENDENT_REC_3"/>
    <property type="match status" value="1"/>
</dbReference>
<dbReference type="InterPro" id="IPR036942">
    <property type="entry name" value="Beta-barrel_TonB_sf"/>
</dbReference>
<keyword evidence="7 8" id="KW-0998">Cell outer membrane</keyword>
<evidence type="ECO:0000256" key="4">
    <source>
        <dbReference type="ARBA" id="ARBA00022692"/>
    </source>
</evidence>
<evidence type="ECO:0000256" key="8">
    <source>
        <dbReference type="PROSITE-ProRule" id="PRU01360"/>
    </source>
</evidence>
<name>A0A1Q5PI43_9BACT</name>
<dbReference type="AlphaFoldDB" id="A0A1Q5PI43"/>
<evidence type="ECO:0000313" key="14">
    <source>
        <dbReference type="Proteomes" id="UP000186551"/>
    </source>
</evidence>
<dbReference type="STRING" id="1797110.A3841_07535"/>
<dbReference type="Gene3D" id="2.170.130.10">
    <property type="entry name" value="TonB-dependent receptor, plug domain"/>
    <property type="match status" value="1"/>
</dbReference>
<dbReference type="Pfam" id="PF00593">
    <property type="entry name" value="TonB_dep_Rec_b-barrel"/>
    <property type="match status" value="1"/>
</dbReference>
<keyword evidence="2 8" id="KW-0813">Transport</keyword>
<evidence type="ECO:0000256" key="7">
    <source>
        <dbReference type="ARBA" id="ARBA00023237"/>
    </source>
</evidence>
<evidence type="ECO:0000259" key="12">
    <source>
        <dbReference type="Pfam" id="PF07715"/>
    </source>
</evidence>
<feature type="domain" description="TonB-dependent receptor-like beta-barrel" evidence="11">
    <location>
        <begin position="410"/>
        <end position="962"/>
    </location>
</feature>
<dbReference type="InterPro" id="IPR023997">
    <property type="entry name" value="TonB-dep_OMP_SusC/RagA_CS"/>
</dbReference>
<gene>
    <name evidence="13" type="ORF">A3841_07535</name>
</gene>
<reference evidence="13 14" key="1">
    <citation type="submission" date="2016-03" db="EMBL/GenBank/DDBJ databases">
        <title>Genome sequence of Pontibacter sp. nov., of the family cytophagaceae, isolated from marine sediment of the Yellow Sea, China.</title>
        <authorList>
            <person name="Zhang G."/>
            <person name="Zhang R."/>
        </authorList>
    </citation>
    <scope>NUCLEOTIDE SEQUENCE [LARGE SCALE GENOMIC DNA]</scope>
    <source>
        <strain evidence="13 14">S10-8</strain>
    </source>
</reference>
<dbReference type="Gene3D" id="2.40.170.20">
    <property type="entry name" value="TonB-dependent receptor, beta-barrel domain"/>
    <property type="match status" value="1"/>
</dbReference>
<dbReference type="Proteomes" id="UP000186551">
    <property type="component" value="Unassembled WGS sequence"/>
</dbReference>
<dbReference type="Gene3D" id="2.60.40.1120">
    <property type="entry name" value="Carboxypeptidase-like, regulatory domain"/>
    <property type="match status" value="1"/>
</dbReference>
<evidence type="ECO:0000256" key="2">
    <source>
        <dbReference type="ARBA" id="ARBA00022448"/>
    </source>
</evidence>
<comment type="caution">
    <text evidence="13">The sequence shown here is derived from an EMBL/GenBank/DDBJ whole genome shotgun (WGS) entry which is preliminary data.</text>
</comment>
<dbReference type="InterPro" id="IPR039426">
    <property type="entry name" value="TonB-dep_rcpt-like"/>
</dbReference>
<accession>A0A1Q5PI43</accession>
<evidence type="ECO:0000259" key="11">
    <source>
        <dbReference type="Pfam" id="PF00593"/>
    </source>
</evidence>
<feature type="domain" description="TonB-dependent receptor plug" evidence="12">
    <location>
        <begin position="115"/>
        <end position="219"/>
    </location>
</feature>
<dbReference type="EMBL" id="LVWA01000002">
    <property type="protein sequence ID" value="OKL41862.1"/>
    <property type="molecule type" value="Genomic_DNA"/>
</dbReference>
<dbReference type="NCBIfam" id="TIGR04057">
    <property type="entry name" value="SusC_RagA_signa"/>
    <property type="match status" value="1"/>
</dbReference>
<evidence type="ECO:0000256" key="3">
    <source>
        <dbReference type="ARBA" id="ARBA00022452"/>
    </source>
</evidence>
<dbReference type="GO" id="GO:0009279">
    <property type="term" value="C:cell outer membrane"/>
    <property type="evidence" value="ECO:0007669"/>
    <property type="project" value="UniProtKB-SubCell"/>
</dbReference>
<comment type="similarity">
    <text evidence="8 9">Belongs to the TonB-dependent receptor family.</text>
</comment>
<dbReference type="InterPro" id="IPR012910">
    <property type="entry name" value="Plug_dom"/>
</dbReference>
<proteinExistence type="inferred from homology"/>
<evidence type="ECO:0000256" key="5">
    <source>
        <dbReference type="ARBA" id="ARBA00023077"/>
    </source>
</evidence>
<dbReference type="Pfam" id="PF13715">
    <property type="entry name" value="CarbopepD_reg_2"/>
    <property type="match status" value="1"/>
</dbReference>
<dbReference type="NCBIfam" id="TIGR04056">
    <property type="entry name" value="OMP_RagA_SusC"/>
    <property type="match status" value="1"/>
</dbReference>
<protein>
    <submittedName>
        <fullName evidence="13">SusC/RagA family protein</fullName>
    </submittedName>
</protein>
<dbReference type="InterPro" id="IPR037066">
    <property type="entry name" value="Plug_dom_sf"/>
</dbReference>
<evidence type="ECO:0000256" key="6">
    <source>
        <dbReference type="ARBA" id="ARBA00023136"/>
    </source>
</evidence>
<dbReference type="FunFam" id="2.170.130.10:FF:000008">
    <property type="entry name" value="SusC/RagA family TonB-linked outer membrane protein"/>
    <property type="match status" value="1"/>
</dbReference>
<organism evidence="13 14">
    <name type="scientific">Pontibacter flavimaris</name>
    <dbReference type="NCBI Taxonomy" id="1797110"/>
    <lineage>
        <taxon>Bacteria</taxon>
        <taxon>Pseudomonadati</taxon>
        <taxon>Bacteroidota</taxon>
        <taxon>Cytophagia</taxon>
        <taxon>Cytophagales</taxon>
        <taxon>Hymenobacteraceae</taxon>
        <taxon>Pontibacter</taxon>
    </lineage>
</organism>
<sequence length="1005" mass="109355">MEISGAAAGEASLLTEKYTVQGVQVTGTVKDASNGEPLPGVTVLVENSTTGTATGADGTFRLQATSSDVTLVFSFVGYVTQKVPLQNRSVVNVSLKLDTRALDEVVVVGYGTQKKSDLTGSVSSVSADEINQYPALSATEALQGRSAGVSITSSNGAPGASPRIRVRGGTSINASSDPLYVVDGFAGATPPPPGDIASIEILKDASATAIYGSRGANGVVLITTKRGKSGKTRVELQTSYSTQEVGKRMDVLNASQFAEMMNEVYKEERYPNPASYGEGTDWQDEIFRTGNLQNYQVSASGGSEKLNFYTSVNYFGQDGIVINSDYKRYSGLANLDFGISERIRAGVKLLATRSIRNGVRTQETSGGANGAGVIGSALRFNPILGIYDDQGKFTRADVGDPIDNPYAVATQRQNERVVDMLQSNLFVDVNILEGLDFRTTLGVQTNNGRTGSFIPTTLNEGANTGGTGSISADKNTNIINENYFSFNRTLNDIHTVGLVAGYSYQSYRGEDWDAENRGFISDSFSFWNLDGGSTYQNPSSGMTEWQMSSFYGRANYNFKERYLLTFTGRYDGSSRFGANNKWAFFPSAALAWNVKEEPFLESALAWTSNLKLRGSYGVTGNTEIGSYQSLARFSPTFTIIGGVPVNAVRPTEVQNPDLSWESTQQTNFGVDLGLFNSRVSLTADYYYKKTVDLLYRMPLPPYSGYTSTLQNIGSLENKGWEFGLNTVNVDGAAFQWNTDFNITFNRNKILSLPAGEIIESGVPSHLLNRQSHILTEGQPVGMFYGYIFDGVYQQGDDISAEKGKAPGDAKYRDITGVDENNNLTGVPDGVVTTADRTIIGNPHPDYIFGFNNDFKYKNFDLSVFFQGSVGNDMLNLTRMEMEWMSGKGNASTAALDRWTPTNTDTNVPRASINNSNAVSSRWVEDGSYVRLKNVVLGYNLPSALTEKFFVSNLRLYVSAQNIVTFTDYTGYDPEVSYIDSNRNIGLDYGSYPNVKSYTAGLNITF</sequence>
<comment type="subcellular location">
    <subcellularLocation>
        <location evidence="1 8">Cell outer membrane</location>
        <topology evidence="1 8">Multi-pass membrane protein</topology>
    </subcellularLocation>
</comment>
<keyword evidence="14" id="KW-1185">Reference proteome</keyword>
<keyword evidence="6 8" id="KW-0472">Membrane</keyword>
<dbReference type="SUPFAM" id="SSF56935">
    <property type="entry name" value="Porins"/>
    <property type="match status" value="1"/>
</dbReference>
<evidence type="ECO:0000256" key="9">
    <source>
        <dbReference type="RuleBase" id="RU003357"/>
    </source>
</evidence>
<dbReference type="InterPro" id="IPR008969">
    <property type="entry name" value="CarboxyPept-like_regulatory"/>
</dbReference>
<evidence type="ECO:0000313" key="13">
    <source>
        <dbReference type="EMBL" id="OKL41862.1"/>
    </source>
</evidence>
<keyword evidence="3 8" id="KW-1134">Transmembrane beta strand</keyword>